<organism evidence="1 2">
    <name type="scientific">Lindgomyces ingoldianus</name>
    <dbReference type="NCBI Taxonomy" id="673940"/>
    <lineage>
        <taxon>Eukaryota</taxon>
        <taxon>Fungi</taxon>
        <taxon>Dikarya</taxon>
        <taxon>Ascomycota</taxon>
        <taxon>Pezizomycotina</taxon>
        <taxon>Dothideomycetes</taxon>
        <taxon>Pleosporomycetidae</taxon>
        <taxon>Pleosporales</taxon>
        <taxon>Lindgomycetaceae</taxon>
        <taxon>Lindgomyces</taxon>
    </lineage>
</organism>
<proteinExistence type="predicted"/>
<name>A0ACB6R818_9PLEO</name>
<keyword evidence="2" id="KW-1185">Reference proteome</keyword>
<accession>A0ACB6R818</accession>
<comment type="caution">
    <text evidence="1">The sequence shown here is derived from an EMBL/GenBank/DDBJ whole genome shotgun (WGS) entry which is preliminary data.</text>
</comment>
<protein>
    <submittedName>
        <fullName evidence="1">Uncharacterized protein</fullName>
    </submittedName>
</protein>
<evidence type="ECO:0000313" key="2">
    <source>
        <dbReference type="Proteomes" id="UP000799755"/>
    </source>
</evidence>
<dbReference type="Proteomes" id="UP000799755">
    <property type="component" value="Unassembled WGS sequence"/>
</dbReference>
<reference evidence="1" key="1">
    <citation type="journal article" date="2020" name="Stud. Mycol.">
        <title>101 Dothideomycetes genomes: a test case for predicting lifestyles and emergence of pathogens.</title>
        <authorList>
            <person name="Haridas S."/>
            <person name="Albert R."/>
            <person name="Binder M."/>
            <person name="Bloem J."/>
            <person name="Labutti K."/>
            <person name="Salamov A."/>
            <person name="Andreopoulos B."/>
            <person name="Baker S."/>
            <person name="Barry K."/>
            <person name="Bills G."/>
            <person name="Bluhm B."/>
            <person name="Cannon C."/>
            <person name="Castanera R."/>
            <person name="Culley D."/>
            <person name="Daum C."/>
            <person name="Ezra D."/>
            <person name="Gonzalez J."/>
            <person name="Henrissat B."/>
            <person name="Kuo A."/>
            <person name="Liang C."/>
            <person name="Lipzen A."/>
            <person name="Lutzoni F."/>
            <person name="Magnuson J."/>
            <person name="Mondo S."/>
            <person name="Nolan M."/>
            <person name="Ohm R."/>
            <person name="Pangilinan J."/>
            <person name="Park H.-J."/>
            <person name="Ramirez L."/>
            <person name="Alfaro M."/>
            <person name="Sun H."/>
            <person name="Tritt A."/>
            <person name="Yoshinaga Y."/>
            <person name="Zwiers L.-H."/>
            <person name="Turgeon B."/>
            <person name="Goodwin S."/>
            <person name="Spatafora J."/>
            <person name="Crous P."/>
            <person name="Grigoriev I."/>
        </authorList>
    </citation>
    <scope>NUCLEOTIDE SEQUENCE</scope>
    <source>
        <strain evidence="1">ATCC 200398</strain>
    </source>
</reference>
<sequence>MDLIPTPLESIPGVKVPLMSIIPYDFKDFSEFPQRHGFELEQLLAADQAPVLIASVMQSWLFFGLLSEFFQRPVNTKEFSSLDNSSSSRVISLRPLGPLLRSQPRNVDLKGRCALVERATDGLRFLEDSPVYQQYTPPISEIGLSVRMLIYALAPESGGPIIKLSPHPLISRRLRDAGWCPSHIRRIEGLKNDLLGYYLSLLRRPNPRGFRHDACPPTNCEASSTSLSKDYVSRHTHVDGGPCPLIHVDQKQVRAIIANGDIPLISIQFSSTGAITLKTRPAQSRDRFIAISHVWSDGLGNPNSNALPRCQLNQLGAYLQQLPHPSTQPVDGDFRSVFSYGPVSVDLAKLSIILRKSKRPTWFWMDTLCIPISTDSADKETKELKKRAIDLMAVIYGSASQILVLDSSIQQSRISTMDTSEMLARISFSNWMGRCWTLQEGALSPYVYFQCADGAINILSALPRPRFPQNLFIHPASFRLTDLSGTLQSLKWTWQHSTELHHYNSCHIRGNIEQLIYNTLYSLCTTSLHISGQSKAQNFYKLPLAQIPLLTAQWVQELVSVWNALSIRTTTMAEDLPAIFANLLGLNAYHVLGLPPQERLRAIIEAGDALPVSFLYNCGPRVRPNENHRGRWIPTVLNRYALNEMPLMRFDAARNVLLRTSDMLHHEVHISPTFLLFQRSLPIVLEEFIVKTKDGKLWKIICHRDEDDQLDCGPFKCTGLLIRSAYGQGCCLRLMHGVENTKFEGIYDCPCTVKELQEDDLDISSRDLFSADQIDSWTIKLLNDSDPAIALKPRISQSPKMTFFNPNESAHWLLRFLSIWLPLIPLILVPMILRIYIAAHSEWSTLSTIGRASLIAFIVQRIPTPLSFFPITQALFIVDRKQSVGGLCSLDIAYVVLDLIWIAYVGFAFALTVQQWVQYRFEYQLSVLKQDWKQEPDIGKVWTVIQSHLPGSWRRRIEKVMFNP</sequence>
<gene>
    <name evidence="1" type="ORF">BDR25DRAFT_340204</name>
</gene>
<dbReference type="EMBL" id="MU003496">
    <property type="protein sequence ID" value="KAF2475458.1"/>
    <property type="molecule type" value="Genomic_DNA"/>
</dbReference>
<evidence type="ECO:0000313" key="1">
    <source>
        <dbReference type="EMBL" id="KAF2475458.1"/>
    </source>
</evidence>